<evidence type="ECO:0000313" key="4">
    <source>
        <dbReference type="Proteomes" id="UP000507470"/>
    </source>
</evidence>
<dbReference type="PANTHER" id="PTHR45901:SF3">
    <property type="entry name" value="LIPOXYGENASE HOMOLOGY DOMAIN-CONTAINING PROTEIN 1"/>
    <property type="match status" value="1"/>
</dbReference>
<protein>
    <submittedName>
        <fullName evidence="3">ALOX5</fullName>
        <ecNumber evidence="3">1.13.11.34</ecNumber>
    </submittedName>
</protein>
<feature type="domain" description="PLAT" evidence="2">
    <location>
        <begin position="50"/>
        <end position="167"/>
    </location>
</feature>
<evidence type="ECO:0000256" key="1">
    <source>
        <dbReference type="PROSITE-ProRule" id="PRU00152"/>
    </source>
</evidence>
<proteinExistence type="predicted"/>
<keyword evidence="3" id="KW-0560">Oxidoreductase</keyword>
<dbReference type="InterPro" id="IPR052970">
    <property type="entry name" value="Inner_ear_hair_cell_LOXHD"/>
</dbReference>
<dbReference type="EC" id="1.13.11.34" evidence="3"/>
<dbReference type="SUPFAM" id="SSF49723">
    <property type="entry name" value="Lipase/lipooxygenase domain (PLAT/LH2 domain)"/>
    <property type="match status" value="1"/>
</dbReference>
<dbReference type="SMART" id="SM00308">
    <property type="entry name" value="LH2"/>
    <property type="match status" value="1"/>
</dbReference>
<organism evidence="3 4">
    <name type="scientific">Mytilus coruscus</name>
    <name type="common">Sea mussel</name>
    <dbReference type="NCBI Taxonomy" id="42192"/>
    <lineage>
        <taxon>Eukaryota</taxon>
        <taxon>Metazoa</taxon>
        <taxon>Spiralia</taxon>
        <taxon>Lophotrochozoa</taxon>
        <taxon>Mollusca</taxon>
        <taxon>Bivalvia</taxon>
        <taxon>Autobranchia</taxon>
        <taxon>Pteriomorphia</taxon>
        <taxon>Mytilida</taxon>
        <taxon>Mytiloidea</taxon>
        <taxon>Mytilidae</taxon>
        <taxon>Mytilinae</taxon>
        <taxon>Mytilus</taxon>
    </lineage>
</organism>
<dbReference type="EMBL" id="CACVKT020001413">
    <property type="protein sequence ID" value="CAC5367933.1"/>
    <property type="molecule type" value="Genomic_DNA"/>
</dbReference>
<dbReference type="Proteomes" id="UP000507470">
    <property type="component" value="Unassembled WGS sequence"/>
</dbReference>
<dbReference type="OrthoDB" id="6067698at2759"/>
<accession>A0A6J8AHV4</accession>
<evidence type="ECO:0000259" key="2">
    <source>
        <dbReference type="PROSITE" id="PS50095"/>
    </source>
</evidence>
<gene>
    <name evidence="3" type="ORF">MCOR_7665</name>
</gene>
<dbReference type="Pfam" id="PF01477">
    <property type="entry name" value="PLAT"/>
    <property type="match status" value="1"/>
</dbReference>
<dbReference type="PROSITE" id="PS50095">
    <property type="entry name" value="PLAT"/>
    <property type="match status" value="1"/>
</dbReference>
<dbReference type="Gene3D" id="2.40.180.10">
    <property type="entry name" value="Catalase core domain"/>
    <property type="match status" value="1"/>
</dbReference>
<dbReference type="InterPro" id="IPR001024">
    <property type="entry name" value="PLAT/LH2_dom"/>
</dbReference>
<dbReference type="AlphaFoldDB" id="A0A6J8AHV4"/>
<keyword evidence="4" id="KW-1185">Reference proteome</keyword>
<dbReference type="GO" id="GO:0004051">
    <property type="term" value="F:arachidonate 5-lipoxygenase activity"/>
    <property type="evidence" value="ECO:0007669"/>
    <property type="project" value="UniProtKB-EC"/>
</dbReference>
<evidence type="ECO:0000313" key="3">
    <source>
        <dbReference type="EMBL" id="CAC5367933.1"/>
    </source>
</evidence>
<dbReference type="InterPro" id="IPR036392">
    <property type="entry name" value="PLAT/LH2_dom_sf"/>
</dbReference>
<dbReference type="Gene3D" id="1.20.245.10">
    <property type="entry name" value="Lipoxygenase-1, Domain 5"/>
    <property type="match status" value="1"/>
</dbReference>
<comment type="caution">
    <text evidence="1">Lacks conserved residue(s) required for the propagation of feature annotation.</text>
</comment>
<reference evidence="3 4" key="1">
    <citation type="submission" date="2020-06" db="EMBL/GenBank/DDBJ databases">
        <authorList>
            <person name="Li R."/>
            <person name="Bekaert M."/>
        </authorList>
    </citation>
    <scope>NUCLEOTIDE SEQUENCE [LARGE SCALE GENOMIC DNA]</scope>
    <source>
        <strain evidence="4">wild</strain>
    </source>
</reference>
<sequence>MFKPPTHNICCVNAAIKSKASSPIFSLEPSSSLKMSCSSSVYVYFPSSSASYNITVKTGDQKGSGTDANVYIILHGQGFQTKECKLDNFFKNDFERGEIDKFSIDSEVNISEVQRIELRRDNCGLYSNWYLDWIEVTNKKNSITFVFPAMKWIKANDRYFFNHVTCLPQDDLFLETRKLELQAIQAEYQLQVKIPGLPAQVKKLPEDEKFSFHYKANFALEGITLKGESFKLMLINKNEWEDVEDVKTVYTKAFGVPKVYTYSVNRYLFSCHHH</sequence>
<dbReference type="PANTHER" id="PTHR45901">
    <property type="entry name" value="PROTEIN CBG12474"/>
    <property type="match status" value="1"/>
</dbReference>
<name>A0A6J8AHV4_MYTCO</name>